<dbReference type="EMBL" id="JAZDWU010000002">
    <property type="protein sequence ID" value="KAL0010838.1"/>
    <property type="molecule type" value="Genomic_DNA"/>
</dbReference>
<dbReference type="AlphaFoldDB" id="A0AAW2DML9"/>
<sequence length="149" mass="16634">MVLGESLYISGKYLDYDKKLVEAQSRIASLSAENESLTIHISALANEAKKDNDILKTLGKNIDIKKAFSKLKDKQIDEALKKVEKAGLKAIEKFKASDEHHPEMDFSKLDMEEVENEILVDHLTEPRENEVVPDAVENAPTDLSPSSLP</sequence>
<organism evidence="3 4">
    <name type="scientific">Lithocarpus litseifolius</name>
    <dbReference type="NCBI Taxonomy" id="425828"/>
    <lineage>
        <taxon>Eukaryota</taxon>
        <taxon>Viridiplantae</taxon>
        <taxon>Streptophyta</taxon>
        <taxon>Embryophyta</taxon>
        <taxon>Tracheophyta</taxon>
        <taxon>Spermatophyta</taxon>
        <taxon>Magnoliopsida</taxon>
        <taxon>eudicotyledons</taxon>
        <taxon>Gunneridae</taxon>
        <taxon>Pentapetalae</taxon>
        <taxon>rosids</taxon>
        <taxon>fabids</taxon>
        <taxon>Fagales</taxon>
        <taxon>Fagaceae</taxon>
        <taxon>Lithocarpus</taxon>
    </lineage>
</organism>
<evidence type="ECO:0000256" key="1">
    <source>
        <dbReference type="SAM" id="Coils"/>
    </source>
</evidence>
<evidence type="ECO:0000313" key="4">
    <source>
        <dbReference type="Proteomes" id="UP001459277"/>
    </source>
</evidence>
<keyword evidence="1" id="KW-0175">Coiled coil</keyword>
<protein>
    <submittedName>
        <fullName evidence="3">Uncharacterized protein</fullName>
    </submittedName>
</protein>
<feature type="region of interest" description="Disordered" evidence="2">
    <location>
        <begin position="127"/>
        <end position="149"/>
    </location>
</feature>
<feature type="coiled-coil region" evidence="1">
    <location>
        <begin position="13"/>
        <end position="47"/>
    </location>
</feature>
<evidence type="ECO:0000313" key="3">
    <source>
        <dbReference type="EMBL" id="KAL0010838.1"/>
    </source>
</evidence>
<accession>A0AAW2DML9</accession>
<comment type="caution">
    <text evidence="3">The sequence shown here is derived from an EMBL/GenBank/DDBJ whole genome shotgun (WGS) entry which is preliminary data.</text>
</comment>
<proteinExistence type="predicted"/>
<reference evidence="3 4" key="1">
    <citation type="submission" date="2024-01" db="EMBL/GenBank/DDBJ databases">
        <title>A telomere-to-telomere, gap-free genome of sweet tea (Lithocarpus litseifolius).</title>
        <authorList>
            <person name="Zhou J."/>
        </authorList>
    </citation>
    <scope>NUCLEOTIDE SEQUENCE [LARGE SCALE GENOMIC DNA]</scope>
    <source>
        <strain evidence="3">Zhou-2022a</strain>
        <tissue evidence="3">Leaf</tissue>
    </source>
</reference>
<keyword evidence="4" id="KW-1185">Reference proteome</keyword>
<dbReference type="Proteomes" id="UP001459277">
    <property type="component" value="Unassembled WGS sequence"/>
</dbReference>
<gene>
    <name evidence="3" type="ORF">SO802_005946</name>
</gene>
<evidence type="ECO:0000256" key="2">
    <source>
        <dbReference type="SAM" id="MobiDB-lite"/>
    </source>
</evidence>
<name>A0AAW2DML9_9ROSI</name>